<organism evidence="3">
    <name type="scientific">Amorphochlora amoebiformis</name>
    <dbReference type="NCBI Taxonomy" id="1561963"/>
    <lineage>
        <taxon>Eukaryota</taxon>
        <taxon>Sar</taxon>
        <taxon>Rhizaria</taxon>
        <taxon>Cercozoa</taxon>
        <taxon>Chlorarachniophyceae</taxon>
        <taxon>Amorphochlora</taxon>
    </lineage>
</organism>
<dbReference type="Gene3D" id="3.60.10.10">
    <property type="entry name" value="Endonuclease/exonuclease/phosphatase"/>
    <property type="match status" value="1"/>
</dbReference>
<feature type="region of interest" description="Disordered" evidence="1">
    <location>
        <begin position="910"/>
        <end position="929"/>
    </location>
</feature>
<feature type="compositionally biased region" description="Basic and acidic residues" evidence="1">
    <location>
        <begin position="1658"/>
        <end position="1673"/>
    </location>
</feature>
<dbReference type="Pfam" id="PF22669">
    <property type="entry name" value="Exo_endo_phos2"/>
    <property type="match status" value="1"/>
</dbReference>
<feature type="compositionally biased region" description="Basic and acidic residues" evidence="1">
    <location>
        <begin position="1112"/>
        <end position="1125"/>
    </location>
</feature>
<dbReference type="InterPro" id="IPR036691">
    <property type="entry name" value="Endo/exonu/phosph_ase_sf"/>
</dbReference>
<feature type="region of interest" description="Disordered" evidence="1">
    <location>
        <begin position="1112"/>
        <end position="1148"/>
    </location>
</feature>
<reference evidence="3" key="1">
    <citation type="submission" date="2021-01" db="EMBL/GenBank/DDBJ databases">
        <authorList>
            <person name="Corre E."/>
            <person name="Pelletier E."/>
            <person name="Niang G."/>
            <person name="Scheremetjew M."/>
            <person name="Finn R."/>
            <person name="Kale V."/>
            <person name="Holt S."/>
            <person name="Cochrane G."/>
            <person name="Meng A."/>
            <person name="Brown T."/>
            <person name="Cohen L."/>
        </authorList>
    </citation>
    <scope>NUCLEOTIDE SEQUENCE</scope>
    <source>
        <strain evidence="3">CCMP2058</strain>
    </source>
</reference>
<dbReference type="SMART" id="SM00233">
    <property type="entry name" value="PH"/>
    <property type="match status" value="1"/>
</dbReference>
<dbReference type="InterPro" id="IPR000300">
    <property type="entry name" value="IPPc"/>
</dbReference>
<dbReference type="EMBL" id="HBEM01026891">
    <property type="protein sequence ID" value="CAD8459351.1"/>
    <property type="molecule type" value="Transcribed_RNA"/>
</dbReference>
<feature type="domain" description="PH" evidence="2">
    <location>
        <begin position="1148"/>
        <end position="1248"/>
    </location>
</feature>
<dbReference type="PROSITE" id="PS50003">
    <property type="entry name" value="PH_DOMAIN"/>
    <property type="match status" value="1"/>
</dbReference>
<sequence length="1840" mass="206308">MNEDRFRDRKIRALDDPEGKILPSPVVDDNVPTPFPDTTVLCDGSLEPVGTAPALRGSCPADRADGDGPDMKSKLRGEFKCGTSRALVPEGKRPPVKSLKFSKSFNGYSVGDQKDEGRKEWPLLKYWKKIEAKNSTPQIQKEVTRLRRKLMLYFRQRASQKNRSKNFLRRRSASTDSRDSPRNLDLTAHTGNLPENHSLMIIDEGSVSDPGEIETSYKLKPLRIAEKAPYKPAEGDAKPAPPKASGKGCRGAEAGRTKEEKRPTWGEVYNAPGARASESETIRKEEKKLVKKKAVMLRIRLKVQPSIIAGVTEEMKTAAFSHSMMSFAEGDTGNTIVKKIIYKHRMFATQEQQLWDGSVEYGLLVCVEGCKPFWIDNTQTLKEAKIANQTHVFCLPRKQIIRVRFHRWNKMVQTFIVESNVTPKELVKLLNHRAKLGLQPECLKNFRLRFVTPNSSRTQSVSEADPSAGELSSDDWLQHDTPLYLQSTWSSIMHMTYALRYPLHHTQLNGVYCPALVVVSFQQVVKMREAGHLVRLTASNRERGTRFTRLQSEEVVMDLEALEVYVKGYSEEMHSHSYKGLTDPVAWRLHSLKASKVSRLKAMGDYMRLIRGLPVKFPRDHRRDARIVCFPPLDTGLGFDEHLKVAKIDKNSPGCMRGVDLGWKVVRVGDIWVSSRSILDQLMKAAKMQQRAFQLLFIVPAASHQKVISQMPRKSQLFRGSKIPSTRVGLALILRGWNLRPSLNSPQGVDPDPFLIIRAGESGKILHQTVTATVISNVQWNWESIFLPWHRFDADPLPTTNLRIECWDYFGLIGISSARICDLLERKSVIESESENPRNSGSGSCRSKKNPSATDGKGGVVGRVKLPLKRSLETEGGVEISGSLDIATARIEGDDDFLSLTPFPHTAVLPPKPSQVPTVSQNNKSDSAPSLQIDTKKIYVFSALDPSSADPNLVVKIHPPTRKAEISSRPKRPNAEAVAAMMGMGAGASRVMAARRLGESHGIHKLQILFQGGSGGVEEKVVGFKTLGALYRCQQTLTLATFQISTQPKPSPTDRRRRHGRKWIGNALKTNLMQPGAKASSAEAPDVTQISLLCATYNMANKKLYRVLDAKDSKEHKDGNKDKGSKKDKKVKNISQLPHAKPPTVPEGILKEGSLEKRGYIVEAFRTRHFAVKWSPGVSCFELRYYKTDKLGAKIGGTITLRNSVVDGGEDDDGLQFQLLTAKRQWTFRALSPDLRRKWVKSLRWYLRHPTEPDEKHGERSGAERQPFHWLTRGYDLYAIALQECKYAHRRGFSSCEEDVSFCLVSHLGRTKYHVIKAVSMGEIRIIIVARRGLSVHGVRVGHVATGVAGVLRNKGGVGVSLWLQDTRLCFVGAHLAARPYRVRERNSNAHIIMRDLSQTLAGGRSQMNDISSPKRERGLSRRIVRQENELTFCHSHVFFFGDLNYRIVGIPRSKVLELIDCNKLKRLQLFEQLQKEKNRGRVLAGYREQDIDFKPTYRYCLETNEWSKFKLRNFPSWTDRILYKAARPDAVRVLRYWMDDTARGSDHRPVLCSFSIRCHKVVPSIEIVSQRLSDPSVSSPGSEAWWRSEGLAQVTLYEAKLDQAHPKLGRHVSITISSDLLAGGGSLTVASSGTHPRPLTYSPRPSQRRNISSPSSENDRKIQLERLTEGDLKANLQQGPGQSGRAQTRPSTSHRQSSSAGHMPMRGHTDSHSLIRGPASDKVSKLPLVAKDLAEEDDGDSDVEEGAEIGTSMYTNQFKMPQILILRFEKNMRCLLARQDLRVSVRALDRGGNYTGGTAVLPIPVTINGQSEPKPFSTTVAFHGRYRAQLTGYIAFEWL</sequence>
<name>A0A7S0H6W1_9EUKA</name>
<feature type="region of interest" description="Disordered" evidence="1">
    <location>
        <begin position="831"/>
        <end position="860"/>
    </location>
</feature>
<accession>A0A7S0H6W1</accession>
<evidence type="ECO:0000256" key="1">
    <source>
        <dbReference type="SAM" id="MobiDB-lite"/>
    </source>
</evidence>
<proteinExistence type="predicted"/>
<evidence type="ECO:0000259" key="2">
    <source>
        <dbReference type="PROSITE" id="PS50003"/>
    </source>
</evidence>
<dbReference type="GO" id="GO:0004439">
    <property type="term" value="F:phosphatidylinositol-4,5-bisphosphate 5-phosphatase activity"/>
    <property type="evidence" value="ECO:0007669"/>
    <property type="project" value="TreeGrafter"/>
</dbReference>
<dbReference type="PANTHER" id="PTHR11200">
    <property type="entry name" value="INOSITOL 5-PHOSPHATASE"/>
    <property type="match status" value="1"/>
</dbReference>
<dbReference type="SMART" id="SM00128">
    <property type="entry name" value="IPPc"/>
    <property type="match status" value="1"/>
</dbReference>
<evidence type="ECO:0000313" key="3">
    <source>
        <dbReference type="EMBL" id="CAD8459351.1"/>
    </source>
</evidence>
<feature type="region of interest" description="Disordered" evidence="1">
    <location>
        <begin position="230"/>
        <end position="260"/>
    </location>
</feature>
<dbReference type="SUPFAM" id="SSF50729">
    <property type="entry name" value="PH domain-like"/>
    <property type="match status" value="1"/>
</dbReference>
<feature type="compositionally biased region" description="Polar residues" evidence="1">
    <location>
        <begin position="837"/>
        <end position="853"/>
    </location>
</feature>
<dbReference type="InterPro" id="IPR001849">
    <property type="entry name" value="PH_domain"/>
</dbReference>
<feature type="region of interest" description="Disordered" evidence="1">
    <location>
        <begin position="1"/>
        <end position="33"/>
    </location>
</feature>
<dbReference type="InterPro" id="IPR046985">
    <property type="entry name" value="IP5"/>
</dbReference>
<feature type="region of interest" description="Disordered" evidence="1">
    <location>
        <begin position="1628"/>
        <end position="1723"/>
    </location>
</feature>
<feature type="compositionally biased region" description="Polar residues" evidence="1">
    <location>
        <begin position="915"/>
        <end position="929"/>
    </location>
</feature>
<feature type="compositionally biased region" description="Basic residues" evidence="1">
    <location>
        <begin position="161"/>
        <end position="172"/>
    </location>
</feature>
<dbReference type="Gene3D" id="2.30.29.30">
    <property type="entry name" value="Pleckstrin-homology domain (PH domain)/Phosphotyrosine-binding domain (PTB)"/>
    <property type="match status" value="1"/>
</dbReference>
<dbReference type="SUPFAM" id="SSF56219">
    <property type="entry name" value="DNase I-like"/>
    <property type="match status" value="1"/>
</dbReference>
<dbReference type="CDD" id="cd00821">
    <property type="entry name" value="PH"/>
    <property type="match status" value="1"/>
</dbReference>
<feature type="compositionally biased region" description="Basic and acidic residues" evidence="1">
    <location>
        <begin position="1"/>
        <end position="19"/>
    </location>
</feature>
<protein>
    <recommendedName>
        <fullName evidence="2">PH domain-containing protein</fullName>
    </recommendedName>
</protein>
<feature type="compositionally biased region" description="Polar residues" evidence="1">
    <location>
        <begin position="1644"/>
        <end position="1657"/>
    </location>
</feature>
<feature type="region of interest" description="Disordered" evidence="1">
    <location>
        <begin position="161"/>
        <end position="192"/>
    </location>
</feature>
<gene>
    <name evidence="3" type="ORF">LAMO00422_LOCUS18304</name>
</gene>
<dbReference type="InterPro" id="IPR011993">
    <property type="entry name" value="PH-like_dom_sf"/>
</dbReference>
<dbReference type="GO" id="GO:0046856">
    <property type="term" value="P:phosphatidylinositol dephosphorylation"/>
    <property type="evidence" value="ECO:0007669"/>
    <property type="project" value="InterPro"/>
</dbReference>
<feature type="compositionally biased region" description="Polar residues" evidence="1">
    <location>
        <begin position="1676"/>
        <end position="1701"/>
    </location>
</feature>